<evidence type="ECO:0000313" key="4">
    <source>
        <dbReference type="EMBL" id="CBI02276.1"/>
    </source>
</evidence>
<sequence>MASSRSCAVIGGQLQSWRYHMALGPKPRSCHAVPRSARRATRAPKTHVRPRCKGKVFHAMSHQGGRAGPPNLTRRIPGIFYVRSVRGDRVLSSRAVPMIARRGKGSLAVVAGAGGFIGGFLVRRLLAEGFSVRAIDIKPQTEWYQCFEDADNFTRDLSLLEACREMLQGAEGADIYNLAADMGGMGFIETNKALCTLSVLINTHLLVAARDEKIGRYFYASSACVYNAAKQCDYDVAPLKEEDAYPAMPEDGYGWEKLFSERACRHFTEDFGLVTRVARFHNVYGPHGTYDGGREKAPAAICRKVIEAQQDGSGAIEIWGDGRQTRSFMYIDDCVEGIRRIMESGLDVPINLGSAESVDIDGLVSLVEEIAKVRLRRRYRLDAPRGVNGRNSDNTLIIARLGWEPQTPLRRGLESTYRWIAEKMGFAPPSPQSRPVDAERSL</sequence>
<reference evidence="4" key="1">
    <citation type="submission" date="2009-10" db="EMBL/GenBank/DDBJ databases">
        <title>Diversity of trophic interactions inside an arsenic-rich microbial ecosystem.</title>
        <authorList>
            <person name="Bertin P.N."/>
            <person name="Heinrich-Salmeron A."/>
            <person name="Pelletier E."/>
            <person name="Goulhen-Chollet F."/>
            <person name="Arsene-Ploetze F."/>
            <person name="Gallien S."/>
            <person name="Calteau A."/>
            <person name="Vallenet D."/>
            <person name="Casiot C."/>
            <person name="Chane-Woon-Ming B."/>
            <person name="Giloteaux L."/>
            <person name="Barakat M."/>
            <person name="Bonnefoy V."/>
            <person name="Bruneel O."/>
            <person name="Chandler M."/>
            <person name="Cleiss J."/>
            <person name="Duran R."/>
            <person name="Elbaz-Poulichet F."/>
            <person name="Fonknechten N."/>
            <person name="Lauga B."/>
            <person name="Mornico D."/>
            <person name="Ortet P."/>
            <person name="Schaeffer C."/>
            <person name="Siguier P."/>
            <person name="Alexander Thil Smith A."/>
            <person name="Van Dorsselaer A."/>
            <person name="Weissenbach J."/>
            <person name="Medigue C."/>
            <person name="Le Paslier D."/>
        </authorList>
    </citation>
    <scope>NUCLEOTIDE SEQUENCE</scope>
</reference>
<evidence type="ECO:0000256" key="2">
    <source>
        <dbReference type="SAM" id="MobiDB-lite"/>
    </source>
</evidence>
<dbReference type="Gene3D" id="3.90.25.10">
    <property type="entry name" value="UDP-galactose 4-epimerase, domain 1"/>
    <property type="match status" value="1"/>
</dbReference>
<organism evidence="4">
    <name type="scientific">mine drainage metagenome</name>
    <dbReference type="NCBI Taxonomy" id="410659"/>
    <lineage>
        <taxon>unclassified sequences</taxon>
        <taxon>metagenomes</taxon>
        <taxon>ecological metagenomes</taxon>
    </lineage>
</organism>
<gene>
    <name evidence="4" type="ORF">CARN4_0983</name>
</gene>
<dbReference type="AlphaFoldDB" id="E6Q515"/>
<feature type="domain" description="NAD-dependent epimerase/dehydratase" evidence="3">
    <location>
        <begin position="109"/>
        <end position="344"/>
    </location>
</feature>
<protein>
    <submittedName>
        <fullName evidence="4">GDP-mannose 3,5-epimerase 1 (GDP-Man 3,5-epimerase 1) (OsGME-1) (Modular protein)</fullName>
        <ecNumber evidence="4">5.1.3.18</ecNumber>
    </submittedName>
</protein>
<dbReference type="EC" id="5.1.3.18" evidence="4"/>
<keyword evidence="1" id="KW-0520">NAD</keyword>
<feature type="compositionally biased region" description="Basic residues" evidence="2">
    <location>
        <begin position="36"/>
        <end position="49"/>
    </location>
</feature>
<dbReference type="EMBL" id="CABO01000034">
    <property type="protein sequence ID" value="CBI02276.1"/>
    <property type="molecule type" value="Genomic_DNA"/>
</dbReference>
<accession>E6Q515</accession>
<dbReference type="Pfam" id="PF01370">
    <property type="entry name" value="Epimerase"/>
    <property type="match status" value="1"/>
</dbReference>
<comment type="caution">
    <text evidence="4">The sequence shown here is derived from an EMBL/GenBank/DDBJ whole genome shotgun (WGS) entry which is preliminary data.</text>
</comment>
<dbReference type="InterPro" id="IPR001509">
    <property type="entry name" value="Epimerase_deHydtase"/>
</dbReference>
<proteinExistence type="predicted"/>
<evidence type="ECO:0000256" key="1">
    <source>
        <dbReference type="ARBA" id="ARBA00023027"/>
    </source>
</evidence>
<dbReference type="GO" id="GO:0047918">
    <property type="term" value="F:GDP-mannose 3,5-epimerase activity"/>
    <property type="evidence" value="ECO:0007669"/>
    <property type="project" value="UniProtKB-EC"/>
</dbReference>
<dbReference type="InterPro" id="IPR036291">
    <property type="entry name" value="NAD(P)-bd_dom_sf"/>
</dbReference>
<name>E6Q515_9ZZZZ</name>
<dbReference type="PANTHER" id="PTHR43574">
    <property type="entry name" value="EPIMERASE-RELATED"/>
    <property type="match status" value="1"/>
</dbReference>
<dbReference type="SUPFAM" id="SSF51735">
    <property type="entry name" value="NAD(P)-binding Rossmann-fold domains"/>
    <property type="match status" value="1"/>
</dbReference>
<evidence type="ECO:0000259" key="3">
    <source>
        <dbReference type="Pfam" id="PF01370"/>
    </source>
</evidence>
<feature type="region of interest" description="Disordered" evidence="2">
    <location>
        <begin position="30"/>
        <end position="49"/>
    </location>
</feature>
<dbReference type="Gene3D" id="3.40.50.720">
    <property type="entry name" value="NAD(P)-binding Rossmann-like Domain"/>
    <property type="match status" value="1"/>
</dbReference>
<keyword evidence="4" id="KW-0413">Isomerase</keyword>